<keyword evidence="3" id="KW-0472">Membrane</keyword>
<dbReference type="InterPro" id="IPR043130">
    <property type="entry name" value="CDP-OH_PTrfase_TM_dom"/>
</dbReference>
<dbReference type="Pfam" id="PF01066">
    <property type="entry name" value="CDP-OH_P_transf"/>
    <property type="match status" value="1"/>
</dbReference>
<protein>
    <submittedName>
        <fullName evidence="4">CDP-diacylglycerol--serine O-phosphatidyltransferase</fullName>
        <ecNumber evidence="4">2.7.8.8</ecNumber>
    </submittedName>
</protein>
<proteinExistence type="inferred from homology"/>
<dbReference type="GO" id="GO:0016020">
    <property type="term" value="C:membrane"/>
    <property type="evidence" value="ECO:0007669"/>
    <property type="project" value="InterPro"/>
</dbReference>
<name>A0A0S4XPZ3_9BACT</name>
<dbReference type="EC" id="2.7.8.8" evidence="4"/>
<keyword evidence="1 2" id="KW-0808">Transferase</keyword>
<comment type="similarity">
    <text evidence="2">Belongs to the CDP-alcohol phosphatidyltransferase class-I family.</text>
</comment>
<dbReference type="AlphaFoldDB" id="A0A0S4XPZ3"/>
<feature type="transmembrane region" description="Helical" evidence="3">
    <location>
        <begin position="12"/>
        <end position="30"/>
    </location>
</feature>
<dbReference type="EMBL" id="FAXN01000084">
    <property type="protein sequence ID" value="CUV66379.1"/>
    <property type="molecule type" value="Genomic_DNA"/>
</dbReference>
<dbReference type="InterPro" id="IPR000462">
    <property type="entry name" value="CDP-OH_P_trans"/>
</dbReference>
<feature type="transmembrane region" description="Helical" evidence="3">
    <location>
        <begin position="36"/>
        <end position="52"/>
    </location>
</feature>
<reference evidence="4" key="1">
    <citation type="submission" date="2015-11" db="EMBL/GenBank/DDBJ databases">
        <authorList>
            <person name="Zhang Y."/>
            <person name="Guo Z."/>
        </authorList>
    </citation>
    <scope>NUCLEOTIDE SEQUENCE</scope>
    <source>
        <strain evidence="4">BN30871</strain>
    </source>
</reference>
<keyword evidence="3" id="KW-1133">Transmembrane helix</keyword>
<dbReference type="InterPro" id="IPR048254">
    <property type="entry name" value="CDP_ALCOHOL_P_TRANSF_CS"/>
</dbReference>
<dbReference type="GO" id="GO:0008654">
    <property type="term" value="P:phospholipid biosynthetic process"/>
    <property type="evidence" value="ECO:0007669"/>
    <property type="project" value="InterPro"/>
</dbReference>
<accession>A0A0S4XPZ3</accession>
<evidence type="ECO:0000256" key="3">
    <source>
        <dbReference type="SAM" id="Phobius"/>
    </source>
</evidence>
<organism evidence="4">
    <name type="scientific">Sulfurovum sp. enrichment culture clone C5</name>
    <dbReference type="NCBI Taxonomy" id="497650"/>
    <lineage>
        <taxon>Bacteria</taxon>
        <taxon>Pseudomonadati</taxon>
        <taxon>Campylobacterota</taxon>
        <taxon>Epsilonproteobacteria</taxon>
        <taxon>Campylobacterales</taxon>
        <taxon>Sulfurovaceae</taxon>
        <taxon>Sulfurovum</taxon>
        <taxon>environmental samples</taxon>
    </lineage>
</organism>
<keyword evidence="3" id="KW-0812">Transmembrane</keyword>
<evidence type="ECO:0000256" key="2">
    <source>
        <dbReference type="RuleBase" id="RU003750"/>
    </source>
</evidence>
<feature type="transmembrane region" description="Helical" evidence="3">
    <location>
        <begin position="135"/>
        <end position="152"/>
    </location>
</feature>
<dbReference type="Gene3D" id="1.20.120.1760">
    <property type="match status" value="1"/>
</dbReference>
<feature type="transmembrane region" description="Helical" evidence="3">
    <location>
        <begin position="97"/>
        <end position="114"/>
    </location>
</feature>
<dbReference type="GO" id="GO:0003882">
    <property type="term" value="F:CDP-diacylglycerol-serine O-phosphatidyltransferase activity"/>
    <property type="evidence" value="ECO:0007669"/>
    <property type="project" value="UniProtKB-EC"/>
</dbReference>
<evidence type="ECO:0000256" key="1">
    <source>
        <dbReference type="ARBA" id="ARBA00022679"/>
    </source>
</evidence>
<dbReference type="PROSITE" id="PS00379">
    <property type="entry name" value="CDP_ALCOHOL_P_TRANSF"/>
    <property type="match status" value="1"/>
</dbReference>
<feature type="transmembrane region" description="Helical" evidence="3">
    <location>
        <begin position="73"/>
        <end position="91"/>
    </location>
</feature>
<sequence>MRFFEPDYHFNVANIVTFLNITCGVFAIYLVTQHNFLLAAIVAWIAGALDIIDGKVARHYGLSTEFGIQLDSFADFLSFVVMPSFFMFYAVSSTDDISKFILGIVLIWYIISGLRRLVTFNLKSDAGEVAKHFEGVPTPLGAILLWILWLLYINGVVTSVYIVICFVLLIAYLLNSKVKIPHL</sequence>
<gene>
    <name evidence="4" type="ORF">BN3087_80028</name>
</gene>
<evidence type="ECO:0000313" key="4">
    <source>
        <dbReference type="EMBL" id="CUV66379.1"/>
    </source>
</evidence>